<comment type="cofactor">
    <cofactor evidence="1">
        <name>FAD</name>
        <dbReference type="ChEBI" id="CHEBI:57692"/>
    </cofactor>
</comment>
<dbReference type="InterPro" id="IPR016156">
    <property type="entry name" value="FAD/NAD-linked_Rdtase_dimer_sf"/>
</dbReference>
<protein>
    <submittedName>
        <fullName evidence="7">FAD-dependent oxidoreductase</fullName>
    </submittedName>
</protein>
<dbReference type="Gene3D" id="3.30.390.30">
    <property type="match status" value="1"/>
</dbReference>
<evidence type="ECO:0000256" key="1">
    <source>
        <dbReference type="ARBA" id="ARBA00001974"/>
    </source>
</evidence>
<dbReference type="PRINTS" id="PR00368">
    <property type="entry name" value="FADPNR"/>
</dbReference>
<dbReference type="EMBL" id="JAXOJX010000006">
    <property type="protein sequence ID" value="MDZ5456084.1"/>
    <property type="molecule type" value="Genomic_DNA"/>
</dbReference>
<comment type="similarity">
    <text evidence="2">Belongs to the FAD-dependent oxidoreductase family.</text>
</comment>
<evidence type="ECO:0000313" key="7">
    <source>
        <dbReference type="EMBL" id="MDZ5456084.1"/>
    </source>
</evidence>
<feature type="domain" description="NADH-rubredoxin oxidoreductase C-terminal" evidence="6">
    <location>
        <begin position="322"/>
        <end position="386"/>
    </location>
</feature>
<dbReference type="InterPro" id="IPR023753">
    <property type="entry name" value="FAD/NAD-binding_dom"/>
</dbReference>
<gene>
    <name evidence="7" type="ORF">SM757_05815</name>
</gene>
<dbReference type="Pfam" id="PF18267">
    <property type="entry name" value="Rubredoxin_C"/>
    <property type="match status" value="1"/>
</dbReference>
<feature type="domain" description="FAD/NAD(P)-binding" evidence="5">
    <location>
        <begin position="3"/>
        <end position="281"/>
    </location>
</feature>
<keyword evidence="4" id="KW-0274">FAD</keyword>
<name>A0ABU5IB62_9BURK</name>
<dbReference type="Proteomes" id="UP001293718">
    <property type="component" value="Unassembled WGS sequence"/>
</dbReference>
<dbReference type="InterPro" id="IPR036188">
    <property type="entry name" value="FAD/NAD-bd_sf"/>
</dbReference>
<proteinExistence type="inferred from homology"/>
<dbReference type="PANTHER" id="PTHR43429">
    <property type="entry name" value="PYRIDINE NUCLEOTIDE-DISULFIDE OXIDOREDUCTASE DOMAIN-CONTAINING"/>
    <property type="match status" value="1"/>
</dbReference>
<evidence type="ECO:0000256" key="4">
    <source>
        <dbReference type="ARBA" id="ARBA00022827"/>
    </source>
</evidence>
<dbReference type="PANTHER" id="PTHR43429:SF3">
    <property type="entry name" value="NITRITE REDUCTASE [NAD(P)H]"/>
    <property type="match status" value="1"/>
</dbReference>
<dbReference type="PRINTS" id="PR00411">
    <property type="entry name" value="PNDRDTASEI"/>
</dbReference>
<dbReference type="Pfam" id="PF07992">
    <property type="entry name" value="Pyr_redox_2"/>
    <property type="match status" value="1"/>
</dbReference>
<dbReference type="InterPro" id="IPR041575">
    <property type="entry name" value="Rubredoxin_C"/>
</dbReference>
<evidence type="ECO:0000259" key="6">
    <source>
        <dbReference type="Pfam" id="PF18267"/>
    </source>
</evidence>
<dbReference type="Gene3D" id="3.50.50.60">
    <property type="entry name" value="FAD/NAD(P)-binding domain"/>
    <property type="match status" value="2"/>
</dbReference>
<dbReference type="RefSeq" id="WP_322464742.1">
    <property type="nucleotide sequence ID" value="NZ_JAXOJX010000006.1"/>
</dbReference>
<reference evidence="7 8" key="1">
    <citation type="submission" date="2023-11" db="EMBL/GenBank/DDBJ databases">
        <title>Draft genome of Azohydromonas lata strain H1 (DSM1123), a polyhydroxyalkanoate producer.</title>
        <authorList>
            <person name="Traversa D."/>
            <person name="D'Addabbo P."/>
            <person name="Pazzani C."/>
            <person name="Manzari C."/>
            <person name="Chiara M."/>
            <person name="Scrascia M."/>
        </authorList>
    </citation>
    <scope>NUCLEOTIDE SEQUENCE [LARGE SCALE GENOMIC DNA]</scope>
    <source>
        <strain evidence="7 8">H1</strain>
    </source>
</reference>
<sequence>MAMKYVVIGAGPAGVRAVEALREHDPDGLITLVSGEPGEPYARMAIPYILNGSIDEAGALQRKTPLHYETLGIRYLNRKALRVQARPTGGTVELDDGSTLDYDRLLVATGSSPSLPPIPGTDLPGVVTCWTLEDARAIADKLKPGARVVMIGAGFVAGVCMKALVGTGVKLSVIAGRAGQILRTMMTPVGSRMLQRWLEGKGVEVITSGRTERIEPGPRLVMDTRTIDADLIILATGVHPNIAFLEGTGAKIDQGILIDDRMRTTVPCVYAAGDVAQGRDFSTGEWVVHALQPTATEHGRIAALNMVGKDVPYRGSLSMNVLDTVGLISHTFGEWKGREGGEVVELTDEARNLYTRLCFHGDRLVGAITIGQPRHVGALRGLIHSGRALGEWKAELMQNPHKVMEAFVGLTHA</sequence>
<organism evidence="7 8">
    <name type="scientific">Azohydromonas lata</name>
    <dbReference type="NCBI Taxonomy" id="45677"/>
    <lineage>
        <taxon>Bacteria</taxon>
        <taxon>Pseudomonadati</taxon>
        <taxon>Pseudomonadota</taxon>
        <taxon>Betaproteobacteria</taxon>
        <taxon>Burkholderiales</taxon>
        <taxon>Sphaerotilaceae</taxon>
        <taxon>Azohydromonas</taxon>
    </lineage>
</organism>
<dbReference type="InterPro" id="IPR050260">
    <property type="entry name" value="FAD-bd_OxRdtase"/>
</dbReference>
<keyword evidence="3" id="KW-0285">Flavoprotein</keyword>
<dbReference type="SUPFAM" id="SSF51905">
    <property type="entry name" value="FAD/NAD(P)-binding domain"/>
    <property type="match status" value="1"/>
</dbReference>
<evidence type="ECO:0000256" key="3">
    <source>
        <dbReference type="ARBA" id="ARBA00022630"/>
    </source>
</evidence>
<keyword evidence="8" id="KW-1185">Reference proteome</keyword>
<evidence type="ECO:0000313" key="8">
    <source>
        <dbReference type="Proteomes" id="UP001293718"/>
    </source>
</evidence>
<accession>A0ABU5IB62</accession>
<evidence type="ECO:0000259" key="5">
    <source>
        <dbReference type="Pfam" id="PF07992"/>
    </source>
</evidence>
<comment type="caution">
    <text evidence="7">The sequence shown here is derived from an EMBL/GenBank/DDBJ whole genome shotgun (WGS) entry which is preliminary data.</text>
</comment>
<evidence type="ECO:0000256" key="2">
    <source>
        <dbReference type="ARBA" id="ARBA00006442"/>
    </source>
</evidence>